<keyword evidence="2" id="KW-1185">Reference proteome</keyword>
<reference evidence="1 2" key="1">
    <citation type="journal article" date="2019" name="Commun. Biol.">
        <title>The bagworm genome reveals a unique fibroin gene that provides high tensile strength.</title>
        <authorList>
            <person name="Kono N."/>
            <person name="Nakamura H."/>
            <person name="Ohtoshi R."/>
            <person name="Tomita M."/>
            <person name="Numata K."/>
            <person name="Arakawa K."/>
        </authorList>
    </citation>
    <scope>NUCLEOTIDE SEQUENCE [LARGE SCALE GENOMIC DNA]</scope>
</reference>
<comment type="caution">
    <text evidence="1">The sequence shown here is derived from an EMBL/GenBank/DDBJ whole genome shotgun (WGS) entry which is preliminary data.</text>
</comment>
<dbReference type="EMBL" id="BGZK01000372">
    <property type="protein sequence ID" value="GBP39872.1"/>
    <property type="molecule type" value="Genomic_DNA"/>
</dbReference>
<name>A0A4C1VN92_EUMVA</name>
<evidence type="ECO:0000313" key="2">
    <source>
        <dbReference type="Proteomes" id="UP000299102"/>
    </source>
</evidence>
<dbReference type="AlphaFoldDB" id="A0A4C1VN92"/>
<proteinExistence type="predicted"/>
<sequence>MFVFCGNRTCAPSVGSAVTTDCAKQAPTRKLDDRSIGYVSCVFSKPNRQRRRALTVKGNRRVLTTYYVLITTELAYGAIYAEYSAKALRYQATGDANLHLRFGL</sequence>
<evidence type="ECO:0000313" key="1">
    <source>
        <dbReference type="EMBL" id="GBP39872.1"/>
    </source>
</evidence>
<gene>
    <name evidence="1" type="ORF">EVAR_29102_1</name>
</gene>
<accession>A0A4C1VN92</accession>
<protein>
    <submittedName>
        <fullName evidence="1">Uncharacterized protein</fullName>
    </submittedName>
</protein>
<dbReference type="Proteomes" id="UP000299102">
    <property type="component" value="Unassembled WGS sequence"/>
</dbReference>
<organism evidence="1 2">
    <name type="scientific">Eumeta variegata</name>
    <name type="common">Bagworm moth</name>
    <name type="synonym">Eumeta japonica</name>
    <dbReference type="NCBI Taxonomy" id="151549"/>
    <lineage>
        <taxon>Eukaryota</taxon>
        <taxon>Metazoa</taxon>
        <taxon>Ecdysozoa</taxon>
        <taxon>Arthropoda</taxon>
        <taxon>Hexapoda</taxon>
        <taxon>Insecta</taxon>
        <taxon>Pterygota</taxon>
        <taxon>Neoptera</taxon>
        <taxon>Endopterygota</taxon>
        <taxon>Lepidoptera</taxon>
        <taxon>Glossata</taxon>
        <taxon>Ditrysia</taxon>
        <taxon>Tineoidea</taxon>
        <taxon>Psychidae</taxon>
        <taxon>Oiketicinae</taxon>
        <taxon>Eumeta</taxon>
    </lineage>
</organism>